<feature type="transmembrane region" description="Helical" evidence="7">
    <location>
        <begin position="238"/>
        <end position="262"/>
    </location>
</feature>
<gene>
    <name evidence="9" type="ORF">ENN47_04010</name>
</gene>
<dbReference type="CDD" id="cd06261">
    <property type="entry name" value="TM_PBP2"/>
    <property type="match status" value="1"/>
</dbReference>
<reference evidence="9" key="1">
    <citation type="journal article" date="2020" name="mSystems">
        <title>Genome- and Community-Level Interaction Insights into Carbon Utilization and Element Cycling Functions of Hydrothermarchaeota in Hydrothermal Sediment.</title>
        <authorList>
            <person name="Zhou Z."/>
            <person name="Liu Y."/>
            <person name="Xu W."/>
            <person name="Pan J."/>
            <person name="Luo Z.H."/>
            <person name="Li M."/>
        </authorList>
    </citation>
    <scope>NUCLEOTIDE SEQUENCE [LARGE SCALE GENOMIC DNA]</scope>
    <source>
        <strain evidence="9">SpSt-1179</strain>
    </source>
</reference>
<dbReference type="Gene3D" id="1.10.3720.10">
    <property type="entry name" value="MetI-like"/>
    <property type="match status" value="1"/>
</dbReference>
<dbReference type="EMBL" id="DSBT01000118">
    <property type="protein sequence ID" value="HDP77345.1"/>
    <property type="molecule type" value="Genomic_DNA"/>
</dbReference>
<feature type="transmembrane region" description="Helical" evidence="7">
    <location>
        <begin position="140"/>
        <end position="160"/>
    </location>
</feature>
<keyword evidence="6 7" id="KW-0472">Membrane</keyword>
<dbReference type="Pfam" id="PF00528">
    <property type="entry name" value="BPD_transp_1"/>
    <property type="match status" value="1"/>
</dbReference>
<feature type="transmembrane region" description="Helical" evidence="7">
    <location>
        <begin position="75"/>
        <end position="97"/>
    </location>
</feature>
<keyword evidence="5 7" id="KW-1133">Transmembrane helix</keyword>
<dbReference type="Proteomes" id="UP000886198">
    <property type="component" value="Unassembled WGS sequence"/>
</dbReference>
<evidence type="ECO:0000256" key="7">
    <source>
        <dbReference type="RuleBase" id="RU363032"/>
    </source>
</evidence>
<comment type="caution">
    <text evidence="9">The sequence shown here is derived from an EMBL/GenBank/DDBJ whole genome shotgun (WGS) entry which is preliminary data.</text>
</comment>
<dbReference type="GO" id="GO:0055085">
    <property type="term" value="P:transmembrane transport"/>
    <property type="evidence" value="ECO:0007669"/>
    <property type="project" value="InterPro"/>
</dbReference>
<protein>
    <submittedName>
        <fullName evidence="9">Carbohydrate ABC transporter permease</fullName>
    </submittedName>
</protein>
<keyword evidence="2 7" id="KW-0813">Transport</keyword>
<evidence type="ECO:0000256" key="1">
    <source>
        <dbReference type="ARBA" id="ARBA00004651"/>
    </source>
</evidence>
<dbReference type="AlphaFoldDB" id="A0A7C1H345"/>
<dbReference type="GO" id="GO:0005886">
    <property type="term" value="C:plasma membrane"/>
    <property type="evidence" value="ECO:0007669"/>
    <property type="project" value="UniProtKB-SubCell"/>
</dbReference>
<evidence type="ECO:0000259" key="8">
    <source>
        <dbReference type="PROSITE" id="PS50928"/>
    </source>
</evidence>
<keyword evidence="4 7" id="KW-0812">Transmembrane</keyword>
<dbReference type="InterPro" id="IPR035906">
    <property type="entry name" value="MetI-like_sf"/>
</dbReference>
<evidence type="ECO:0000256" key="4">
    <source>
        <dbReference type="ARBA" id="ARBA00022692"/>
    </source>
</evidence>
<keyword evidence="3" id="KW-1003">Cell membrane</keyword>
<feature type="transmembrane region" description="Helical" evidence="7">
    <location>
        <begin position="181"/>
        <end position="206"/>
    </location>
</feature>
<feature type="domain" description="ABC transmembrane type-1" evidence="8">
    <location>
        <begin position="71"/>
        <end position="262"/>
    </location>
</feature>
<name>A0A7C1H345_9BACT</name>
<evidence type="ECO:0000256" key="5">
    <source>
        <dbReference type="ARBA" id="ARBA00022989"/>
    </source>
</evidence>
<proteinExistence type="inferred from homology"/>
<evidence type="ECO:0000256" key="3">
    <source>
        <dbReference type="ARBA" id="ARBA00022475"/>
    </source>
</evidence>
<dbReference type="PROSITE" id="PS50928">
    <property type="entry name" value="ABC_TM1"/>
    <property type="match status" value="1"/>
</dbReference>
<organism evidence="9">
    <name type="scientific">Mesotoga infera</name>
    <dbReference type="NCBI Taxonomy" id="1236046"/>
    <lineage>
        <taxon>Bacteria</taxon>
        <taxon>Thermotogati</taxon>
        <taxon>Thermotogota</taxon>
        <taxon>Thermotogae</taxon>
        <taxon>Kosmotogales</taxon>
        <taxon>Kosmotogaceae</taxon>
        <taxon>Mesotoga</taxon>
    </lineage>
</organism>
<feature type="transmembrane region" description="Helical" evidence="7">
    <location>
        <begin position="106"/>
        <end position="128"/>
    </location>
</feature>
<dbReference type="PANTHER" id="PTHR43744">
    <property type="entry name" value="ABC TRANSPORTER PERMEASE PROTEIN MG189-RELATED-RELATED"/>
    <property type="match status" value="1"/>
</dbReference>
<dbReference type="InterPro" id="IPR000515">
    <property type="entry name" value="MetI-like"/>
</dbReference>
<evidence type="ECO:0000313" key="9">
    <source>
        <dbReference type="EMBL" id="HDP77345.1"/>
    </source>
</evidence>
<sequence>MTKRGRTTKWVSIALMIVFAVILAFPLYWIVVTAFKEPTEVFSMIPKWLPEKWTLDNFKEVFNIIPFGRYYFNTILYAFGLLAVQLITVTLAAYAFARMDFRFKKILFMILLVQLMIAPQTLIVPNYMTISNMGLLDTKTAIALPYVASAIGVFLLRQGFAAIPRELEEAATIDGCGTFRFMISIAIPLLKPTYLAFTLISVTYHWNEFFWPLIVTDSVKARTLTVGLAMLAEASESAAAWTLLMAATLLVILPLIVFFAIFQKTFISSFMQSGMKG</sequence>
<dbReference type="PANTHER" id="PTHR43744:SF3">
    <property type="entry name" value="LACTOSE TRANSPORT SYSTEM PERMEASE PROTEIN LACG"/>
    <property type="match status" value="1"/>
</dbReference>
<accession>A0A7C1H345</accession>
<comment type="similarity">
    <text evidence="7">Belongs to the binding-protein-dependent transport system permease family.</text>
</comment>
<evidence type="ECO:0000256" key="6">
    <source>
        <dbReference type="ARBA" id="ARBA00023136"/>
    </source>
</evidence>
<comment type="subcellular location">
    <subcellularLocation>
        <location evidence="1 7">Cell membrane</location>
        <topology evidence="1 7">Multi-pass membrane protein</topology>
    </subcellularLocation>
</comment>
<feature type="transmembrane region" description="Helical" evidence="7">
    <location>
        <begin position="12"/>
        <end position="31"/>
    </location>
</feature>
<dbReference type="SUPFAM" id="SSF161098">
    <property type="entry name" value="MetI-like"/>
    <property type="match status" value="1"/>
</dbReference>
<evidence type="ECO:0000256" key="2">
    <source>
        <dbReference type="ARBA" id="ARBA00022448"/>
    </source>
</evidence>